<dbReference type="AlphaFoldDB" id="A0A8S8XIY4"/>
<sequence>MTDTTADAANEAPNYGITINAQYVKDLSFENPNFLAAMQPKSQAPEVQINLGVRANSVGQDSYEVILDVRAQAGREDKVDFLIELAYAGVFTLTGIPPEHLEPVLFIEGPRLLFPFARAIVADVTRDGGFPPLMLNPIDFVDLFRRRQAEVAQNADSATSTVN</sequence>
<name>A0A8S8XIY4_9PROT</name>
<dbReference type="NCBIfam" id="NF004392">
    <property type="entry name" value="PRK05751.1-3"/>
    <property type="match status" value="1"/>
</dbReference>
<keyword evidence="4 6" id="KW-0811">Translocation</keyword>
<evidence type="ECO:0000256" key="4">
    <source>
        <dbReference type="ARBA" id="ARBA00023010"/>
    </source>
</evidence>
<dbReference type="SUPFAM" id="SSF54611">
    <property type="entry name" value="SecB-like"/>
    <property type="match status" value="1"/>
</dbReference>
<dbReference type="InterPro" id="IPR035958">
    <property type="entry name" value="SecB-like_sf"/>
</dbReference>
<proteinExistence type="inferred from homology"/>
<evidence type="ECO:0000256" key="6">
    <source>
        <dbReference type="HAMAP-Rule" id="MF_00821"/>
    </source>
</evidence>
<evidence type="ECO:0000313" key="7">
    <source>
        <dbReference type="EMBL" id="GIL40730.1"/>
    </source>
</evidence>
<evidence type="ECO:0000256" key="2">
    <source>
        <dbReference type="ARBA" id="ARBA00022448"/>
    </source>
</evidence>
<keyword evidence="8" id="KW-1185">Reference proteome</keyword>
<dbReference type="GO" id="GO:0005737">
    <property type="term" value="C:cytoplasm"/>
    <property type="evidence" value="ECO:0007669"/>
    <property type="project" value="UniProtKB-SubCell"/>
</dbReference>
<dbReference type="NCBIfam" id="TIGR00809">
    <property type="entry name" value="secB"/>
    <property type="match status" value="1"/>
</dbReference>
<dbReference type="GO" id="GO:0051082">
    <property type="term" value="F:unfolded protein binding"/>
    <property type="evidence" value="ECO:0007669"/>
    <property type="project" value="InterPro"/>
</dbReference>
<comment type="function">
    <text evidence="6">One of the proteins required for the normal export of preproteins out of the cell cytoplasm. It is a molecular chaperone that binds to a subset of precursor proteins, maintaining them in a translocation-competent state. It also specifically binds to its receptor SecA.</text>
</comment>
<dbReference type="Proteomes" id="UP000681075">
    <property type="component" value="Unassembled WGS sequence"/>
</dbReference>
<comment type="similarity">
    <text evidence="1 6">Belongs to the SecB family.</text>
</comment>
<accession>A0A8S8XIY4</accession>
<dbReference type="GO" id="GO:0006457">
    <property type="term" value="P:protein folding"/>
    <property type="evidence" value="ECO:0007669"/>
    <property type="project" value="UniProtKB-UniRule"/>
</dbReference>
<evidence type="ECO:0000256" key="3">
    <source>
        <dbReference type="ARBA" id="ARBA00022927"/>
    </source>
</evidence>
<comment type="subunit">
    <text evidence="6">Homotetramer, a dimer of dimers. One homotetramer interacts with 1 SecA dimer.</text>
</comment>
<reference evidence="7" key="1">
    <citation type="submission" date="2021-02" db="EMBL/GenBank/DDBJ databases">
        <title>Genome sequence of Rhodospirillales sp. strain TMPK1 isolated from soil.</title>
        <authorList>
            <person name="Nakai R."/>
            <person name="Kusada H."/>
            <person name="Tamaki H."/>
        </authorList>
    </citation>
    <scope>NUCLEOTIDE SEQUENCE</scope>
    <source>
        <strain evidence="7">TMPK1</strain>
    </source>
</reference>
<dbReference type="HAMAP" id="MF_00821">
    <property type="entry name" value="SecB"/>
    <property type="match status" value="1"/>
</dbReference>
<dbReference type="RefSeq" id="WP_420243912.1">
    <property type="nucleotide sequence ID" value="NZ_BOPV01000001.1"/>
</dbReference>
<dbReference type="Pfam" id="PF02556">
    <property type="entry name" value="SecB"/>
    <property type="match status" value="1"/>
</dbReference>
<keyword evidence="6" id="KW-0963">Cytoplasm</keyword>
<dbReference type="PANTHER" id="PTHR36918:SF1">
    <property type="entry name" value="PROTEIN-EXPORT PROTEIN SECB"/>
    <property type="match status" value="1"/>
</dbReference>
<dbReference type="Gene3D" id="3.10.420.10">
    <property type="entry name" value="SecB-like"/>
    <property type="match status" value="1"/>
</dbReference>
<keyword evidence="2 6" id="KW-0813">Transport</keyword>
<evidence type="ECO:0000256" key="5">
    <source>
        <dbReference type="ARBA" id="ARBA00023186"/>
    </source>
</evidence>
<dbReference type="GO" id="GO:0051262">
    <property type="term" value="P:protein tetramerization"/>
    <property type="evidence" value="ECO:0007669"/>
    <property type="project" value="InterPro"/>
</dbReference>
<keyword evidence="3 6" id="KW-0653">Protein transport</keyword>
<comment type="subcellular location">
    <subcellularLocation>
        <location evidence="6">Cytoplasm</location>
    </subcellularLocation>
</comment>
<dbReference type="InterPro" id="IPR003708">
    <property type="entry name" value="SecB"/>
</dbReference>
<evidence type="ECO:0000313" key="8">
    <source>
        <dbReference type="Proteomes" id="UP000681075"/>
    </source>
</evidence>
<gene>
    <name evidence="6 7" type="primary">secB</name>
    <name evidence="7" type="ORF">TMPK1_29670</name>
</gene>
<keyword evidence="5 6" id="KW-0143">Chaperone</keyword>
<dbReference type="PRINTS" id="PR01594">
    <property type="entry name" value="SECBCHAPRONE"/>
</dbReference>
<evidence type="ECO:0000256" key="1">
    <source>
        <dbReference type="ARBA" id="ARBA00009990"/>
    </source>
</evidence>
<organism evidence="7 8">
    <name type="scientific">Roseiterribacter gracilis</name>
    <dbReference type="NCBI Taxonomy" id="2812848"/>
    <lineage>
        <taxon>Bacteria</taxon>
        <taxon>Pseudomonadati</taxon>
        <taxon>Pseudomonadota</taxon>
        <taxon>Alphaproteobacteria</taxon>
        <taxon>Rhodospirillales</taxon>
        <taxon>Roseiterribacteraceae</taxon>
        <taxon>Roseiterribacter</taxon>
    </lineage>
</organism>
<dbReference type="EMBL" id="BOPV01000001">
    <property type="protein sequence ID" value="GIL40730.1"/>
    <property type="molecule type" value="Genomic_DNA"/>
</dbReference>
<protein>
    <recommendedName>
        <fullName evidence="6">Protein-export protein SecB</fullName>
    </recommendedName>
</protein>
<dbReference type="GO" id="GO:0015031">
    <property type="term" value="P:protein transport"/>
    <property type="evidence" value="ECO:0007669"/>
    <property type="project" value="UniProtKB-UniRule"/>
</dbReference>
<comment type="caution">
    <text evidence="7">The sequence shown here is derived from an EMBL/GenBank/DDBJ whole genome shotgun (WGS) entry which is preliminary data.</text>
</comment>
<dbReference type="PANTHER" id="PTHR36918">
    <property type="match status" value="1"/>
</dbReference>